<accession>A0A1A9KEF5</accession>
<dbReference type="RefSeq" id="WP_064583605.1">
    <property type="nucleotide sequence ID" value="NZ_CP015878.1"/>
</dbReference>
<reference evidence="1 2" key="1">
    <citation type="submission" date="2016-05" db="EMBL/GenBank/DDBJ databases">
        <title>Genome Sequence of Pseudomonas citronellolis Strain SJTE-3, an Estrogens and Persistent Organic Pollutants degradation strain.</title>
        <authorList>
            <person name="Liang R."/>
        </authorList>
    </citation>
    <scope>NUCLEOTIDE SEQUENCE [LARGE SCALE GENOMIC DNA]</scope>
    <source>
        <strain evidence="1 2">SJTE-3</strain>
    </source>
</reference>
<dbReference type="AlphaFoldDB" id="A0A1A9KEF5"/>
<organism evidence="1 2">
    <name type="scientific">Pseudomonas citronellolis</name>
    <dbReference type="NCBI Taxonomy" id="53408"/>
    <lineage>
        <taxon>Bacteria</taxon>
        <taxon>Pseudomonadati</taxon>
        <taxon>Pseudomonadota</taxon>
        <taxon>Gammaproteobacteria</taxon>
        <taxon>Pseudomonadales</taxon>
        <taxon>Pseudomonadaceae</taxon>
        <taxon>Pseudomonas</taxon>
    </lineage>
</organism>
<proteinExistence type="predicted"/>
<gene>
    <name evidence="1" type="ORF">A9C11_19300</name>
</gene>
<dbReference type="EMBL" id="CP015878">
    <property type="protein sequence ID" value="ANI15987.1"/>
    <property type="molecule type" value="Genomic_DNA"/>
</dbReference>
<sequence>MPSFDLHEDALLPSMEALFDFIPLDIFGSTYSYTDEDGLTAGMNDTGSFVRLVFMLNSAPSQVAELPHPWASYAFYLDEHPVERPHTALHFQLVFSPAAGEPSFEVWAATVMRYLCACFHTPSIPAFDCHDIASVLLGTSNSQLSFNLVRGMDDGQLETSLAGVPKSTFLLAVLFAPPLWPPSNEDMTRLDAAVAVNKGGVLTSGGANHPYEERVLMLLGD</sequence>
<protein>
    <submittedName>
        <fullName evidence="1">Uncharacterized protein</fullName>
    </submittedName>
</protein>
<evidence type="ECO:0000313" key="1">
    <source>
        <dbReference type="EMBL" id="ANI15987.1"/>
    </source>
</evidence>
<name>A0A1A9KEF5_9PSED</name>
<evidence type="ECO:0000313" key="2">
    <source>
        <dbReference type="Proteomes" id="UP000077748"/>
    </source>
</evidence>
<dbReference type="Proteomes" id="UP000077748">
    <property type="component" value="Chromosome"/>
</dbReference>